<protein>
    <submittedName>
        <fullName evidence="1">2-hydroxyacid dehydrogenase</fullName>
        <ecNumber evidence="1">1.1.1.-</ecNumber>
    </submittedName>
</protein>
<dbReference type="EMBL" id="JBJURJ010000008">
    <property type="protein sequence ID" value="MFM9329415.1"/>
    <property type="molecule type" value="Genomic_DNA"/>
</dbReference>
<proteinExistence type="predicted"/>
<evidence type="ECO:0000313" key="1">
    <source>
        <dbReference type="EMBL" id="MFM9329415.1"/>
    </source>
</evidence>
<keyword evidence="2" id="KW-1185">Reference proteome</keyword>
<accession>A0ACC7NY40</accession>
<dbReference type="Proteomes" id="UP001631969">
    <property type="component" value="Unassembled WGS sequence"/>
</dbReference>
<sequence length="320" mass="34913">MTKPNIIVYKKVEPAVLEYLAETCTVTYFEKLTDVVYPGFLDALKEAEGLLGAGLKVDRALLEQAPRLRIVCNTSVGYDNLDIEELKRRGIVATNTPEVLNETVADTVIALMLAAARRIPELDAAVRKDLWGTEPSDSWYGVDVHHKTLGIIGMGGIGNAIAQRAKFGFGMNILYHNRSRKPEAEERFGARYFELDELLGEADFVCLMTPLTPSTAGLIGKRELSLMKPSAIFINGSRGATVDEAALVEALEKRTIHAAGLDVFVEEPLPGDHPLTRLDNVVLAPHIGSATGETRLKMAMLAAENLTAFVQGQTPPTMIR</sequence>
<dbReference type="EC" id="1.1.1.-" evidence="1"/>
<gene>
    <name evidence="1" type="ORF">ACI1P1_14070</name>
</gene>
<keyword evidence="1" id="KW-0560">Oxidoreductase</keyword>
<name>A0ACC7NY40_9BACL</name>
<reference evidence="1" key="1">
    <citation type="submission" date="2024-12" db="EMBL/GenBank/DDBJ databases">
        <authorList>
            <person name="Wu N."/>
        </authorList>
    </citation>
    <scope>NUCLEOTIDE SEQUENCE</scope>
    <source>
        <strain evidence="1">P15</strain>
    </source>
</reference>
<comment type="caution">
    <text evidence="1">The sequence shown here is derived from an EMBL/GenBank/DDBJ whole genome shotgun (WGS) entry which is preliminary data.</text>
</comment>
<evidence type="ECO:0000313" key="2">
    <source>
        <dbReference type="Proteomes" id="UP001631969"/>
    </source>
</evidence>
<organism evidence="1 2">
    <name type="scientific">Paenibacillus mesotrionivorans</name>
    <dbReference type="NCBI Taxonomy" id="3160968"/>
    <lineage>
        <taxon>Bacteria</taxon>
        <taxon>Bacillati</taxon>
        <taxon>Bacillota</taxon>
        <taxon>Bacilli</taxon>
        <taxon>Bacillales</taxon>
        <taxon>Paenibacillaceae</taxon>
        <taxon>Paenibacillus</taxon>
    </lineage>
</organism>